<evidence type="ECO:0000256" key="1">
    <source>
        <dbReference type="SAM" id="SignalP"/>
    </source>
</evidence>
<protein>
    <recommendedName>
        <fullName evidence="4">Secreted protein</fullName>
    </recommendedName>
</protein>
<dbReference type="AlphaFoldDB" id="A0A921S222"/>
<dbReference type="Proteomes" id="UP000807115">
    <property type="component" value="Chromosome 1"/>
</dbReference>
<comment type="caution">
    <text evidence="2">The sequence shown here is derived from an EMBL/GenBank/DDBJ whole genome shotgun (WGS) entry which is preliminary data.</text>
</comment>
<feature type="chain" id="PRO_5037390173" description="Secreted protein" evidence="1">
    <location>
        <begin position="17"/>
        <end position="165"/>
    </location>
</feature>
<accession>A0A921S222</accession>
<dbReference type="EMBL" id="CM027680">
    <property type="protein sequence ID" value="KAG0550188.1"/>
    <property type="molecule type" value="Genomic_DNA"/>
</dbReference>
<sequence>MVPSAWLLLAADVTTGMLLGHGPFDKLAFLLEQRKLVTPSTKKEEEIHGHLKLHERQSAFQVPIGSCPRHGLVSPSGVRLAVDHNHRPCPRPRRSTQRRCVPDLRFNSEVRVRSTFLRACMRDDRRTIHRQISSETEARDGSALRDVARQSGALRAACLSPASSC</sequence>
<gene>
    <name evidence="2" type="ORF">BDA96_01G317800</name>
</gene>
<reference evidence="2" key="2">
    <citation type="submission" date="2020-10" db="EMBL/GenBank/DDBJ databases">
        <authorList>
            <person name="Cooper E.A."/>
            <person name="Brenton Z.W."/>
            <person name="Flinn B.S."/>
            <person name="Jenkins J."/>
            <person name="Shu S."/>
            <person name="Flowers D."/>
            <person name="Luo F."/>
            <person name="Wang Y."/>
            <person name="Xia P."/>
            <person name="Barry K."/>
            <person name="Daum C."/>
            <person name="Lipzen A."/>
            <person name="Yoshinaga Y."/>
            <person name="Schmutz J."/>
            <person name="Saski C."/>
            <person name="Vermerris W."/>
            <person name="Kresovich S."/>
        </authorList>
    </citation>
    <scope>NUCLEOTIDE SEQUENCE</scope>
</reference>
<name>A0A921S222_SORBI</name>
<proteinExistence type="predicted"/>
<keyword evidence="1" id="KW-0732">Signal</keyword>
<evidence type="ECO:0008006" key="4">
    <source>
        <dbReference type="Google" id="ProtNLM"/>
    </source>
</evidence>
<evidence type="ECO:0000313" key="2">
    <source>
        <dbReference type="EMBL" id="KAG0550188.1"/>
    </source>
</evidence>
<evidence type="ECO:0000313" key="3">
    <source>
        <dbReference type="Proteomes" id="UP000807115"/>
    </source>
</evidence>
<organism evidence="2 3">
    <name type="scientific">Sorghum bicolor</name>
    <name type="common">Sorghum</name>
    <name type="synonym">Sorghum vulgare</name>
    <dbReference type="NCBI Taxonomy" id="4558"/>
    <lineage>
        <taxon>Eukaryota</taxon>
        <taxon>Viridiplantae</taxon>
        <taxon>Streptophyta</taxon>
        <taxon>Embryophyta</taxon>
        <taxon>Tracheophyta</taxon>
        <taxon>Spermatophyta</taxon>
        <taxon>Magnoliopsida</taxon>
        <taxon>Liliopsida</taxon>
        <taxon>Poales</taxon>
        <taxon>Poaceae</taxon>
        <taxon>PACMAD clade</taxon>
        <taxon>Panicoideae</taxon>
        <taxon>Andropogonodae</taxon>
        <taxon>Andropogoneae</taxon>
        <taxon>Sorghinae</taxon>
        <taxon>Sorghum</taxon>
    </lineage>
</organism>
<reference evidence="2" key="1">
    <citation type="journal article" date="2019" name="BMC Genomics">
        <title>A new reference genome for Sorghum bicolor reveals high levels of sequence similarity between sweet and grain genotypes: implications for the genetics of sugar metabolism.</title>
        <authorList>
            <person name="Cooper E.A."/>
            <person name="Brenton Z.W."/>
            <person name="Flinn B.S."/>
            <person name="Jenkins J."/>
            <person name="Shu S."/>
            <person name="Flowers D."/>
            <person name="Luo F."/>
            <person name="Wang Y."/>
            <person name="Xia P."/>
            <person name="Barry K."/>
            <person name="Daum C."/>
            <person name="Lipzen A."/>
            <person name="Yoshinaga Y."/>
            <person name="Schmutz J."/>
            <person name="Saski C."/>
            <person name="Vermerris W."/>
            <person name="Kresovich S."/>
        </authorList>
    </citation>
    <scope>NUCLEOTIDE SEQUENCE</scope>
</reference>
<feature type="signal peptide" evidence="1">
    <location>
        <begin position="1"/>
        <end position="16"/>
    </location>
</feature>